<evidence type="ECO:0000313" key="2">
    <source>
        <dbReference type="Proteomes" id="UP000586918"/>
    </source>
</evidence>
<keyword evidence="2" id="KW-1185">Reference proteome</keyword>
<protein>
    <submittedName>
        <fullName evidence="1">Uncharacterized protein</fullName>
    </submittedName>
</protein>
<dbReference type="Proteomes" id="UP000586918">
    <property type="component" value="Unassembled WGS sequence"/>
</dbReference>
<proteinExistence type="predicted"/>
<name>A0A848DH23_9PSEU</name>
<sequence>MSREIEKRLRMLADDYAEALNRAVAEGREDLVEQLAAEYPDAALRVLTEAA</sequence>
<evidence type="ECO:0000313" key="1">
    <source>
        <dbReference type="EMBL" id="NMH91833.1"/>
    </source>
</evidence>
<comment type="caution">
    <text evidence="1">The sequence shown here is derived from an EMBL/GenBank/DDBJ whole genome shotgun (WGS) entry which is preliminary data.</text>
</comment>
<dbReference type="AlphaFoldDB" id="A0A848DH23"/>
<accession>A0A848DH23</accession>
<reference evidence="1 2" key="1">
    <citation type="submission" date="2020-04" db="EMBL/GenBank/DDBJ databases">
        <authorList>
            <person name="Klaysubun C."/>
            <person name="Duangmal K."/>
            <person name="Lipun K."/>
        </authorList>
    </citation>
    <scope>NUCLEOTIDE SEQUENCE [LARGE SCALE GENOMIC DNA]</scope>
    <source>
        <strain evidence="1 2">DSM 45300</strain>
    </source>
</reference>
<organism evidence="1 2">
    <name type="scientific">Pseudonocardia bannensis</name>
    <dbReference type="NCBI Taxonomy" id="630973"/>
    <lineage>
        <taxon>Bacteria</taxon>
        <taxon>Bacillati</taxon>
        <taxon>Actinomycetota</taxon>
        <taxon>Actinomycetes</taxon>
        <taxon>Pseudonocardiales</taxon>
        <taxon>Pseudonocardiaceae</taxon>
        <taxon>Pseudonocardia</taxon>
    </lineage>
</organism>
<dbReference type="EMBL" id="JAAXKZ010000025">
    <property type="protein sequence ID" value="NMH91833.1"/>
    <property type="molecule type" value="Genomic_DNA"/>
</dbReference>
<dbReference type="RefSeq" id="WP_169412305.1">
    <property type="nucleotide sequence ID" value="NZ_JAAXKZ010000025.1"/>
</dbReference>
<gene>
    <name evidence="1" type="ORF">HF519_09625</name>
</gene>